<comment type="caution">
    <text evidence="1">The sequence shown here is derived from an EMBL/GenBank/DDBJ whole genome shotgun (WGS) entry which is preliminary data.</text>
</comment>
<dbReference type="PANTHER" id="PTHR30143:SF0">
    <property type="entry name" value="2-KETO-4-PENTENOATE HYDRATASE"/>
    <property type="match status" value="1"/>
</dbReference>
<dbReference type="SUPFAM" id="SSF56529">
    <property type="entry name" value="FAH"/>
    <property type="match status" value="1"/>
</dbReference>
<evidence type="ECO:0000313" key="2">
    <source>
        <dbReference type="Proteomes" id="UP001597041"/>
    </source>
</evidence>
<sequence>MSVISDILTHIETAYRTGQPVSFIRNKYTISEEEAYNVQHAFIQNRVQQGDAVAGYKISMTSADTQAIAGTHEPAYGTILTSQVLQGGSEYDLSRLFSPLIEPELMFFIHEDISRNADEQEIIEKTSVAPGIEIPDARYIDWFPNFSLIDLLSDNTATGRIVVGNTVPSPGLEILGAIELDLQFNGKTTHTGRSDAVLGNPVYAVKWLVQKLAEHNQSLRKDMVVSSGTFIPPFKAEAGKYLASYKDIGSVGITLV</sequence>
<dbReference type="PANTHER" id="PTHR30143">
    <property type="entry name" value="ACID HYDRATASE"/>
    <property type="match status" value="1"/>
</dbReference>
<dbReference type="InterPro" id="IPR036663">
    <property type="entry name" value="Fumarylacetoacetase_C_sf"/>
</dbReference>
<evidence type="ECO:0000313" key="1">
    <source>
        <dbReference type="EMBL" id="MFD1065031.1"/>
    </source>
</evidence>
<gene>
    <name evidence="1" type="ORF">ACFQ19_03240</name>
</gene>
<dbReference type="Proteomes" id="UP001597041">
    <property type="component" value="Unassembled WGS sequence"/>
</dbReference>
<proteinExistence type="predicted"/>
<protein>
    <submittedName>
        <fullName evidence="1">2-keto-4-pentenoate hydratase</fullName>
    </submittedName>
</protein>
<keyword evidence="2" id="KW-1185">Reference proteome</keyword>
<name>A0ABW3NEF3_9BACI</name>
<dbReference type="RefSeq" id="WP_379590567.1">
    <property type="nucleotide sequence ID" value="NZ_JBHTKK010000002.1"/>
</dbReference>
<reference evidence="2" key="1">
    <citation type="journal article" date="2019" name="Int. J. Syst. Evol. Microbiol.">
        <title>The Global Catalogue of Microorganisms (GCM) 10K type strain sequencing project: providing services to taxonomists for standard genome sequencing and annotation.</title>
        <authorList>
            <consortium name="The Broad Institute Genomics Platform"/>
            <consortium name="The Broad Institute Genome Sequencing Center for Infectious Disease"/>
            <person name="Wu L."/>
            <person name="Ma J."/>
        </authorList>
    </citation>
    <scope>NUCLEOTIDE SEQUENCE [LARGE SCALE GENOMIC DNA]</scope>
    <source>
        <strain evidence="2">CCUG 56608</strain>
    </source>
</reference>
<accession>A0ABW3NEF3</accession>
<dbReference type="EMBL" id="JBHTKK010000002">
    <property type="protein sequence ID" value="MFD1065031.1"/>
    <property type="molecule type" value="Genomic_DNA"/>
</dbReference>
<dbReference type="Gene3D" id="3.90.850.10">
    <property type="entry name" value="Fumarylacetoacetase-like, C-terminal domain"/>
    <property type="match status" value="1"/>
</dbReference>
<dbReference type="InterPro" id="IPR050772">
    <property type="entry name" value="Hydratase-Decarb/MhpD_sf"/>
</dbReference>
<organism evidence="1 2">
    <name type="scientific">Oceanobacillus locisalsi</name>
    <dbReference type="NCBI Taxonomy" id="546107"/>
    <lineage>
        <taxon>Bacteria</taxon>
        <taxon>Bacillati</taxon>
        <taxon>Bacillota</taxon>
        <taxon>Bacilli</taxon>
        <taxon>Bacillales</taxon>
        <taxon>Bacillaceae</taxon>
        <taxon>Oceanobacillus</taxon>
    </lineage>
</organism>